<evidence type="ECO:0000259" key="2">
    <source>
        <dbReference type="Pfam" id="PF00561"/>
    </source>
</evidence>
<dbReference type="Pfam" id="PF00561">
    <property type="entry name" value="Abhydrolase_1"/>
    <property type="match status" value="1"/>
</dbReference>
<organism evidence="3 4">
    <name type="scientific">Agrococcus terreus</name>
    <dbReference type="NCBI Taxonomy" id="574649"/>
    <lineage>
        <taxon>Bacteria</taxon>
        <taxon>Bacillati</taxon>
        <taxon>Actinomycetota</taxon>
        <taxon>Actinomycetes</taxon>
        <taxon>Micrococcales</taxon>
        <taxon>Microbacteriaceae</taxon>
        <taxon>Agrococcus</taxon>
    </lineage>
</organism>
<dbReference type="RefSeq" id="WP_188716775.1">
    <property type="nucleotide sequence ID" value="NZ_BAABBD010000002.1"/>
</dbReference>
<feature type="domain" description="AB hydrolase-1" evidence="2">
    <location>
        <begin position="51"/>
        <end position="158"/>
    </location>
</feature>
<reference evidence="4" key="1">
    <citation type="journal article" date="2019" name="Int. J. Syst. Evol. Microbiol.">
        <title>The Global Catalogue of Microorganisms (GCM) 10K type strain sequencing project: providing services to taxonomists for standard genome sequencing and annotation.</title>
        <authorList>
            <consortium name="The Broad Institute Genomics Platform"/>
            <consortium name="The Broad Institute Genome Sequencing Center for Infectious Disease"/>
            <person name="Wu L."/>
            <person name="Ma J."/>
        </authorList>
    </citation>
    <scope>NUCLEOTIDE SEQUENCE [LARGE SCALE GENOMIC DNA]</scope>
    <source>
        <strain evidence="4">CGMCC 1.6960</strain>
    </source>
</reference>
<dbReference type="InterPro" id="IPR029058">
    <property type="entry name" value="AB_hydrolase_fold"/>
</dbReference>
<dbReference type="Proteomes" id="UP000626982">
    <property type="component" value="Unassembled WGS sequence"/>
</dbReference>
<dbReference type="PANTHER" id="PTHR43798">
    <property type="entry name" value="MONOACYLGLYCEROL LIPASE"/>
    <property type="match status" value="1"/>
</dbReference>
<sequence length="302" mass="32145">MQREDALAPTPAGLAEWREAAGGVAGAVVREHVEGDHVVVVRHWAKPGAQTVVLVHGIGMGQQYFGLLREALLDELDVVALDLPGFGSSPEPAEPLPMPELADLVARALRGTAHEPIIALGHSMGTQVVAELAARHPDLVERVVLIAPTVNPRERNGWAQALRLLQDIANDPPIVMLVGAHMYLQAGPRWFLRKLGSMLDHDIREVLPRIAQPALVIVGEDDRVSPVGWASEVRALLPRGELRIARAKGHEAMVTGAEPVARMVEEFAQRIGPAEAAPSPPAAAPVALRAGTAADDERGSAA</sequence>
<protein>
    <recommendedName>
        <fullName evidence="2">AB hydrolase-1 domain-containing protein</fullName>
    </recommendedName>
</protein>
<name>A0ABQ2KGZ0_9MICO</name>
<evidence type="ECO:0000313" key="3">
    <source>
        <dbReference type="EMBL" id="GGN81553.1"/>
    </source>
</evidence>
<evidence type="ECO:0000313" key="4">
    <source>
        <dbReference type="Proteomes" id="UP000626982"/>
    </source>
</evidence>
<evidence type="ECO:0000256" key="1">
    <source>
        <dbReference type="SAM" id="MobiDB-lite"/>
    </source>
</evidence>
<feature type="region of interest" description="Disordered" evidence="1">
    <location>
        <begin position="273"/>
        <end position="302"/>
    </location>
</feature>
<dbReference type="Gene3D" id="3.40.50.1820">
    <property type="entry name" value="alpha/beta hydrolase"/>
    <property type="match status" value="1"/>
</dbReference>
<dbReference type="PANTHER" id="PTHR43798:SF5">
    <property type="entry name" value="MONOACYLGLYCEROL LIPASE ABHD6"/>
    <property type="match status" value="1"/>
</dbReference>
<keyword evidence="4" id="KW-1185">Reference proteome</keyword>
<dbReference type="SUPFAM" id="SSF53474">
    <property type="entry name" value="alpha/beta-Hydrolases"/>
    <property type="match status" value="1"/>
</dbReference>
<dbReference type="EMBL" id="BMLM01000001">
    <property type="protein sequence ID" value="GGN81553.1"/>
    <property type="molecule type" value="Genomic_DNA"/>
</dbReference>
<dbReference type="InterPro" id="IPR050266">
    <property type="entry name" value="AB_hydrolase_sf"/>
</dbReference>
<gene>
    <name evidence="3" type="ORF">GCM10010968_10460</name>
</gene>
<dbReference type="InterPro" id="IPR000073">
    <property type="entry name" value="AB_hydrolase_1"/>
</dbReference>
<accession>A0ABQ2KGZ0</accession>
<comment type="caution">
    <text evidence="3">The sequence shown here is derived from an EMBL/GenBank/DDBJ whole genome shotgun (WGS) entry which is preliminary data.</text>
</comment>
<feature type="compositionally biased region" description="Low complexity" evidence="1">
    <location>
        <begin position="284"/>
        <end position="293"/>
    </location>
</feature>
<dbReference type="PRINTS" id="PR00111">
    <property type="entry name" value="ABHYDROLASE"/>
</dbReference>
<proteinExistence type="predicted"/>